<dbReference type="Gene3D" id="3.60.10.10">
    <property type="entry name" value="Endonuclease/exonuclease/phosphatase"/>
    <property type="match status" value="1"/>
</dbReference>
<dbReference type="AlphaFoldDB" id="A0A8C1N287"/>
<dbReference type="InterPro" id="IPR036691">
    <property type="entry name" value="Endo/exonu/phosph_ase_sf"/>
</dbReference>
<accession>A0A8C1N287</accession>
<reference evidence="1" key="2">
    <citation type="submission" date="2025-09" db="UniProtKB">
        <authorList>
            <consortium name="Ensembl"/>
        </authorList>
    </citation>
    <scope>IDENTIFICATION</scope>
</reference>
<reference evidence="1" key="1">
    <citation type="submission" date="2025-08" db="UniProtKB">
        <authorList>
            <consortium name="Ensembl"/>
        </authorList>
    </citation>
    <scope>IDENTIFICATION</scope>
</reference>
<proteinExistence type="predicted"/>
<evidence type="ECO:0000313" key="2">
    <source>
        <dbReference type="Proteomes" id="UP000694427"/>
    </source>
</evidence>
<protein>
    <submittedName>
        <fullName evidence="1">Uncharacterized protein</fullName>
    </submittedName>
</protein>
<evidence type="ECO:0000313" key="1">
    <source>
        <dbReference type="Ensembl" id="ENSCCRP00010082913.1"/>
    </source>
</evidence>
<sequence>RWCLIQQRRPELQTKKELKRDMDGRIIILDVEIKSRRFCLVNVYAPNNNEPIFFDTVYNMIRNYDIPIIQAGDYNIALQPSKDRAGESRDCHGQKRHALTSMMSAVDLFDVWRLKNPDLIRYTWRRNKLSQKEYIKNFER</sequence>
<keyword evidence="2" id="KW-1185">Reference proteome</keyword>
<dbReference type="Proteomes" id="UP000694427">
    <property type="component" value="Unplaced"/>
</dbReference>
<name>A0A8C1N287_CYPCA</name>
<dbReference type="SUPFAM" id="SSF56219">
    <property type="entry name" value="DNase I-like"/>
    <property type="match status" value="1"/>
</dbReference>
<dbReference type="Ensembl" id="ENSCCRT00010091987.1">
    <property type="protein sequence ID" value="ENSCCRP00010082913.1"/>
    <property type="gene ID" value="ENSCCRG00010036257.1"/>
</dbReference>
<organism evidence="1 2">
    <name type="scientific">Cyprinus carpio</name>
    <name type="common">Common carp</name>
    <dbReference type="NCBI Taxonomy" id="7962"/>
    <lineage>
        <taxon>Eukaryota</taxon>
        <taxon>Metazoa</taxon>
        <taxon>Chordata</taxon>
        <taxon>Craniata</taxon>
        <taxon>Vertebrata</taxon>
        <taxon>Euteleostomi</taxon>
        <taxon>Actinopterygii</taxon>
        <taxon>Neopterygii</taxon>
        <taxon>Teleostei</taxon>
        <taxon>Ostariophysi</taxon>
        <taxon>Cypriniformes</taxon>
        <taxon>Cyprinidae</taxon>
        <taxon>Cyprininae</taxon>
        <taxon>Cyprinus</taxon>
    </lineage>
</organism>